<accession>A0A8S2E1V1</accession>
<dbReference type="EMBL" id="CAJOBA010009862">
    <property type="protein sequence ID" value="CAF3861194.1"/>
    <property type="molecule type" value="Genomic_DNA"/>
</dbReference>
<evidence type="ECO:0008006" key="4">
    <source>
        <dbReference type="Google" id="ProtNLM"/>
    </source>
</evidence>
<organism evidence="1 3">
    <name type="scientific">Didymodactylos carnosus</name>
    <dbReference type="NCBI Taxonomy" id="1234261"/>
    <lineage>
        <taxon>Eukaryota</taxon>
        <taxon>Metazoa</taxon>
        <taxon>Spiralia</taxon>
        <taxon>Gnathifera</taxon>
        <taxon>Rotifera</taxon>
        <taxon>Eurotatoria</taxon>
        <taxon>Bdelloidea</taxon>
        <taxon>Philodinida</taxon>
        <taxon>Philodinidae</taxon>
        <taxon>Didymodactylos</taxon>
    </lineage>
</organism>
<dbReference type="AlphaFoldDB" id="A0A8S2E1V1"/>
<reference evidence="1" key="1">
    <citation type="submission" date="2021-02" db="EMBL/GenBank/DDBJ databases">
        <authorList>
            <person name="Nowell W R."/>
        </authorList>
    </citation>
    <scope>NUCLEOTIDE SEQUENCE</scope>
</reference>
<dbReference type="EMBL" id="CAJNOK010009841">
    <property type="protein sequence ID" value="CAF1099734.1"/>
    <property type="molecule type" value="Genomic_DNA"/>
</dbReference>
<name>A0A8S2E1V1_9BILA</name>
<gene>
    <name evidence="1" type="ORF">OVA965_LOCUS19231</name>
    <name evidence="2" type="ORF">TMI583_LOCUS19246</name>
</gene>
<dbReference type="Proteomes" id="UP000682733">
    <property type="component" value="Unassembled WGS sequence"/>
</dbReference>
<evidence type="ECO:0000313" key="2">
    <source>
        <dbReference type="EMBL" id="CAF3861194.1"/>
    </source>
</evidence>
<comment type="caution">
    <text evidence="1">The sequence shown here is derived from an EMBL/GenBank/DDBJ whole genome shotgun (WGS) entry which is preliminary data.</text>
</comment>
<sequence>MKAVGKGLNLCCICPSKKPFVVSTPESFSKLPNGGCQKHCESRLLCGHQCVLSGTCDLCQHGQLHLQCQETYEKTSICGHVYSGLCRETCLPCMLPCENRCPHSRCTRLCSEVCNTCKEVCTWSCEHQKCTKLCSEPCDRKPCKNICQKLLKCNHQHEIKVKKIQVNVGSEQKTILNELKILTSKYRPFIMKNCQRFDMLYEQIKNVLNLSELCTTKDQQIQIVSETDGHKLFLCSNGHPYMRYSETDQSSHCHECTLQTGESTH</sequence>
<evidence type="ECO:0000313" key="1">
    <source>
        <dbReference type="EMBL" id="CAF1099734.1"/>
    </source>
</evidence>
<evidence type="ECO:0000313" key="3">
    <source>
        <dbReference type="Proteomes" id="UP000677228"/>
    </source>
</evidence>
<protein>
    <recommendedName>
        <fullName evidence="4">NFX1-type zinc finger-containing protein 1</fullName>
    </recommendedName>
</protein>
<proteinExistence type="predicted"/>
<dbReference type="Proteomes" id="UP000677228">
    <property type="component" value="Unassembled WGS sequence"/>
</dbReference>